<protein>
    <submittedName>
        <fullName evidence="1">Uncharacterized protein</fullName>
    </submittedName>
</protein>
<accession>A0A6H5GES8</accession>
<evidence type="ECO:0000313" key="1">
    <source>
        <dbReference type="EMBL" id="CAB0000621.1"/>
    </source>
</evidence>
<name>A0A6H5GES8_9HEMI</name>
<sequence length="51" mass="5543">MIVRGGPAISKLVTPPRLLDEENLTRTGIDAPQVGKGTTPKTWRCLNRAIT</sequence>
<dbReference type="AlphaFoldDB" id="A0A6H5GES8"/>
<dbReference type="EMBL" id="CADCXU010009685">
    <property type="protein sequence ID" value="CAB0000621.1"/>
    <property type="molecule type" value="Genomic_DNA"/>
</dbReference>
<reference evidence="1 2" key="1">
    <citation type="submission" date="2020-02" db="EMBL/GenBank/DDBJ databases">
        <authorList>
            <person name="Ferguson B K."/>
        </authorList>
    </citation>
    <scope>NUCLEOTIDE SEQUENCE [LARGE SCALE GENOMIC DNA]</scope>
</reference>
<gene>
    <name evidence="1" type="ORF">NTEN_LOCUS6408</name>
</gene>
<dbReference type="Proteomes" id="UP000479000">
    <property type="component" value="Unassembled WGS sequence"/>
</dbReference>
<keyword evidence="2" id="KW-1185">Reference proteome</keyword>
<evidence type="ECO:0000313" key="2">
    <source>
        <dbReference type="Proteomes" id="UP000479000"/>
    </source>
</evidence>
<proteinExistence type="predicted"/>
<organism evidence="1 2">
    <name type="scientific">Nesidiocoris tenuis</name>
    <dbReference type="NCBI Taxonomy" id="355587"/>
    <lineage>
        <taxon>Eukaryota</taxon>
        <taxon>Metazoa</taxon>
        <taxon>Ecdysozoa</taxon>
        <taxon>Arthropoda</taxon>
        <taxon>Hexapoda</taxon>
        <taxon>Insecta</taxon>
        <taxon>Pterygota</taxon>
        <taxon>Neoptera</taxon>
        <taxon>Paraneoptera</taxon>
        <taxon>Hemiptera</taxon>
        <taxon>Heteroptera</taxon>
        <taxon>Panheteroptera</taxon>
        <taxon>Cimicomorpha</taxon>
        <taxon>Miridae</taxon>
        <taxon>Dicyphina</taxon>
        <taxon>Nesidiocoris</taxon>
    </lineage>
</organism>